<dbReference type="GO" id="GO:0005840">
    <property type="term" value="C:ribosome"/>
    <property type="evidence" value="ECO:0007669"/>
    <property type="project" value="UniProtKB-KW"/>
</dbReference>
<proteinExistence type="inferred from homology"/>
<evidence type="ECO:0000256" key="2">
    <source>
        <dbReference type="ARBA" id="ARBA00022980"/>
    </source>
</evidence>
<organism evidence="4 5">
    <name type="scientific">Candidatus Omnitrophus magneticus</name>
    <dbReference type="NCBI Taxonomy" id="1609969"/>
    <lineage>
        <taxon>Bacteria</taxon>
        <taxon>Pseudomonadati</taxon>
        <taxon>Candidatus Omnitrophota</taxon>
        <taxon>Candidatus Omnitrophus</taxon>
    </lineage>
</organism>
<dbReference type="Gene3D" id="3.30.420.100">
    <property type="match status" value="1"/>
</dbReference>
<dbReference type="AlphaFoldDB" id="A0A0F0CQQ4"/>
<reference evidence="4 5" key="1">
    <citation type="submission" date="2015-02" db="EMBL/GenBank/DDBJ databases">
        <title>Single-cell genomics of uncultivated deep-branching MTB reveals a conserved set of magnetosome genes.</title>
        <authorList>
            <person name="Kolinko S."/>
            <person name="Richter M."/>
            <person name="Glockner F.O."/>
            <person name="Brachmann A."/>
            <person name="Schuler D."/>
        </authorList>
    </citation>
    <scope>NUCLEOTIDE SEQUENCE [LARGE SCALE GENOMIC DNA]</scope>
    <source>
        <strain evidence="4">SKK-01</strain>
    </source>
</reference>
<evidence type="ECO:0000256" key="1">
    <source>
        <dbReference type="ARBA" id="ARBA00007116"/>
    </source>
</evidence>
<dbReference type="CDD" id="cd00432">
    <property type="entry name" value="Ribosomal_L18_L5e"/>
    <property type="match status" value="1"/>
</dbReference>
<accession>A0A0F0CQQ4</accession>
<sequence>MGLSTQSETISKQIKSYTKKNITSAKLLGEEIAKIAIPKGIKKVVLDRSRYKYHGVIKAFAEAARAGGLEF</sequence>
<dbReference type="Pfam" id="PF00861">
    <property type="entry name" value="Ribosomal_L18p"/>
    <property type="match status" value="1"/>
</dbReference>
<keyword evidence="3" id="KW-0687">Ribonucleoprotein</keyword>
<dbReference type="EMBL" id="JYNY01000372">
    <property type="protein sequence ID" value="KJJ84339.1"/>
    <property type="molecule type" value="Genomic_DNA"/>
</dbReference>
<evidence type="ECO:0000256" key="3">
    <source>
        <dbReference type="ARBA" id="ARBA00023274"/>
    </source>
</evidence>
<dbReference type="GO" id="GO:0003735">
    <property type="term" value="F:structural constituent of ribosome"/>
    <property type="evidence" value="ECO:0007669"/>
    <property type="project" value="InterPro"/>
</dbReference>
<dbReference type="SUPFAM" id="SSF53137">
    <property type="entry name" value="Translational machinery components"/>
    <property type="match status" value="1"/>
</dbReference>
<keyword evidence="5" id="KW-1185">Reference proteome</keyword>
<dbReference type="GO" id="GO:1990904">
    <property type="term" value="C:ribonucleoprotein complex"/>
    <property type="evidence" value="ECO:0007669"/>
    <property type="project" value="UniProtKB-KW"/>
</dbReference>
<comment type="caution">
    <text evidence="4">The sequence shown here is derived from an EMBL/GenBank/DDBJ whole genome shotgun (WGS) entry which is preliminary data.</text>
</comment>
<dbReference type="GO" id="GO:0006412">
    <property type="term" value="P:translation"/>
    <property type="evidence" value="ECO:0007669"/>
    <property type="project" value="InterPro"/>
</dbReference>
<name>A0A0F0CQQ4_9BACT</name>
<dbReference type="Proteomes" id="UP000033428">
    <property type="component" value="Unassembled WGS sequence"/>
</dbReference>
<dbReference type="InterPro" id="IPR005484">
    <property type="entry name" value="Ribosomal_uL18_bac/plant/anim"/>
</dbReference>
<keyword evidence="2 4" id="KW-0689">Ribosomal protein</keyword>
<evidence type="ECO:0000313" key="4">
    <source>
        <dbReference type="EMBL" id="KJJ84339.1"/>
    </source>
</evidence>
<comment type="similarity">
    <text evidence="1">Belongs to the universal ribosomal protein uL18 family.</text>
</comment>
<evidence type="ECO:0000313" key="5">
    <source>
        <dbReference type="Proteomes" id="UP000033428"/>
    </source>
</evidence>
<protein>
    <submittedName>
        <fullName evidence="4">Ribosomal protein L18/L5</fullName>
    </submittedName>
</protein>
<gene>
    <name evidence="4" type="ORF">OMAG_001802</name>
</gene>
<dbReference type="InterPro" id="IPR057268">
    <property type="entry name" value="Ribosomal_L18"/>
</dbReference>